<dbReference type="InterPro" id="IPR000835">
    <property type="entry name" value="HTH_MarR-typ"/>
</dbReference>
<accession>A0A9X3RZC4</accession>
<keyword evidence="3" id="KW-0804">Transcription</keyword>
<keyword evidence="2" id="KW-0238">DNA-binding</keyword>
<dbReference type="PRINTS" id="PR00598">
    <property type="entry name" value="HTHMARR"/>
</dbReference>
<proteinExistence type="predicted"/>
<evidence type="ECO:0000259" key="4">
    <source>
        <dbReference type="PROSITE" id="PS50995"/>
    </source>
</evidence>
<evidence type="ECO:0000313" key="5">
    <source>
        <dbReference type="EMBL" id="MDA0160004.1"/>
    </source>
</evidence>
<dbReference type="GO" id="GO:0003677">
    <property type="term" value="F:DNA binding"/>
    <property type="evidence" value="ECO:0007669"/>
    <property type="project" value="UniProtKB-KW"/>
</dbReference>
<reference evidence="5" key="1">
    <citation type="submission" date="2022-10" db="EMBL/GenBank/DDBJ databases">
        <title>The WGS of Solirubrobacter ginsenosidimutans DSM 21036.</title>
        <authorList>
            <person name="Jiang Z."/>
        </authorList>
    </citation>
    <scope>NUCLEOTIDE SEQUENCE</scope>
    <source>
        <strain evidence="5">DSM 21036</strain>
    </source>
</reference>
<evidence type="ECO:0000256" key="3">
    <source>
        <dbReference type="ARBA" id="ARBA00023163"/>
    </source>
</evidence>
<keyword evidence="6" id="KW-1185">Reference proteome</keyword>
<dbReference type="SUPFAM" id="SSF46785">
    <property type="entry name" value="Winged helix' DNA-binding domain"/>
    <property type="match status" value="1"/>
</dbReference>
<dbReference type="InterPro" id="IPR011991">
    <property type="entry name" value="ArsR-like_HTH"/>
</dbReference>
<evidence type="ECO:0000256" key="2">
    <source>
        <dbReference type="ARBA" id="ARBA00023125"/>
    </source>
</evidence>
<dbReference type="GO" id="GO:0003700">
    <property type="term" value="F:DNA-binding transcription factor activity"/>
    <property type="evidence" value="ECO:0007669"/>
    <property type="project" value="InterPro"/>
</dbReference>
<dbReference type="PANTHER" id="PTHR33164">
    <property type="entry name" value="TRANSCRIPTIONAL REGULATOR, MARR FAMILY"/>
    <property type="match status" value="1"/>
</dbReference>
<keyword evidence="1" id="KW-0805">Transcription regulation</keyword>
<dbReference type="RefSeq" id="WP_270038773.1">
    <property type="nucleotide sequence ID" value="NZ_JAPDOD010000004.1"/>
</dbReference>
<dbReference type="EMBL" id="JAPDOD010000004">
    <property type="protein sequence ID" value="MDA0160004.1"/>
    <property type="molecule type" value="Genomic_DNA"/>
</dbReference>
<feature type="domain" description="HTH marR-type" evidence="4">
    <location>
        <begin position="1"/>
        <end position="137"/>
    </location>
</feature>
<dbReference type="PROSITE" id="PS50995">
    <property type="entry name" value="HTH_MARR_2"/>
    <property type="match status" value="1"/>
</dbReference>
<dbReference type="InterPro" id="IPR036390">
    <property type="entry name" value="WH_DNA-bd_sf"/>
</dbReference>
<dbReference type="Gene3D" id="1.10.10.10">
    <property type="entry name" value="Winged helix-like DNA-binding domain superfamily/Winged helix DNA-binding domain"/>
    <property type="match status" value="1"/>
</dbReference>
<dbReference type="CDD" id="cd00090">
    <property type="entry name" value="HTH_ARSR"/>
    <property type="match status" value="1"/>
</dbReference>
<evidence type="ECO:0000256" key="1">
    <source>
        <dbReference type="ARBA" id="ARBA00023015"/>
    </source>
</evidence>
<organism evidence="5 6">
    <name type="scientific">Solirubrobacter ginsenosidimutans</name>
    <dbReference type="NCBI Taxonomy" id="490573"/>
    <lineage>
        <taxon>Bacteria</taxon>
        <taxon>Bacillati</taxon>
        <taxon>Actinomycetota</taxon>
        <taxon>Thermoleophilia</taxon>
        <taxon>Solirubrobacterales</taxon>
        <taxon>Solirubrobacteraceae</taxon>
        <taxon>Solirubrobacter</taxon>
    </lineage>
</organism>
<sequence>MNDPSATARDVWLLMSDLVLDNQRRREVADAVGISFGRTRAIRRLAKRPMSMRELATALGIDPPNATVVIDDLESQGFVRRRPHPTDRRAKLVETTPKGQALAEQADAILATPPPALSALSPDELETLRQLLARASV</sequence>
<dbReference type="InterPro" id="IPR036388">
    <property type="entry name" value="WH-like_DNA-bd_sf"/>
</dbReference>
<gene>
    <name evidence="5" type="ORF">OM076_07010</name>
</gene>
<dbReference type="GO" id="GO:0006950">
    <property type="term" value="P:response to stress"/>
    <property type="evidence" value="ECO:0007669"/>
    <property type="project" value="TreeGrafter"/>
</dbReference>
<dbReference type="InterPro" id="IPR039422">
    <property type="entry name" value="MarR/SlyA-like"/>
</dbReference>
<dbReference type="AlphaFoldDB" id="A0A9X3RZC4"/>
<name>A0A9X3RZC4_9ACTN</name>
<evidence type="ECO:0000313" key="6">
    <source>
        <dbReference type="Proteomes" id="UP001149140"/>
    </source>
</evidence>
<dbReference type="SMART" id="SM00347">
    <property type="entry name" value="HTH_MARR"/>
    <property type="match status" value="1"/>
</dbReference>
<dbReference type="Pfam" id="PF01047">
    <property type="entry name" value="MarR"/>
    <property type="match status" value="1"/>
</dbReference>
<comment type="caution">
    <text evidence="5">The sequence shown here is derived from an EMBL/GenBank/DDBJ whole genome shotgun (WGS) entry which is preliminary data.</text>
</comment>
<dbReference type="PANTHER" id="PTHR33164:SF64">
    <property type="entry name" value="TRANSCRIPTIONAL REGULATOR SLYA"/>
    <property type="match status" value="1"/>
</dbReference>
<dbReference type="Proteomes" id="UP001149140">
    <property type="component" value="Unassembled WGS sequence"/>
</dbReference>
<protein>
    <submittedName>
        <fullName evidence="5">MarR family transcriptional regulator</fullName>
    </submittedName>
</protein>